<organism evidence="2 3">
    <name type="scientific">Echinicola vietnamensis (strain DSM 17526 / LMG 23754 / KMM 6221)</name>
    <dbReference type="NCBI Taxonomy" id="926556"/>
    <lineage>
        <taxon>Bacteria</taxon>
        <taxon>Pseudomonadati</taxon>
        <taxon>Bacteroidota</taxon>
        <taxon>Cytophagia</taxon>
        <taxon>Cytophagales</taxon>
        <taxon>Cyclobacteriaceae</taxon>
        <taxon>Echinicola</taxon>
    </lineage>
</organism>
<dbReference type="STRING" id="926556.Echvi_1462"/>
<sequence>MNDKINLNYLENYAHDVSAKICAEYFGTKKYMSGQEIIQLTPSSQVNFMVIKTLFEKWNEEVEKMKANPFFDYRDIAVSEALKEFMNVLSRAIKIEHQHFLPLLEIAVMDTVLLAIDPMVYFWGEIEKSNGASPHARLKASKKYIKWHEKFLNALMEKGGQGDAEVYQKSLSDTYQQFQEQLESPKALLESLEQVVSIDWGELIPEVESPEPADASADSQEEATAIPSDSESAPEEPAAISQESGSFTSHGDGIDPALAWARFEAEQSGVLKGPITSMDEGLAINQRFMFTKKLFDSNPDLMGHALKSIDECDSFVEAIELVNDRYVTKLDWDKDSDEVAEFLQLIYRKFDEK</sequence>
<evidence type="ECO:0000313" key="2">
    <source>
        <dbReference type="EMBL" id="AGA77728.1"/>
    </source>
</evidence>
<dbReference type="AlphaFoldDB" id="L0FXF3"/>
<feature type="region of interest" description="Disordered" evidence="1">
    <location>
        <begin position="209"/>
        <end position="251"/>
    </location>
</feature>
<gene>
    <name evidence="2" type="ordered locus">Echvi_1462</name>
</gene>
<reference evidence="3" key="1">
    <citation type="submission" date="2012-02" db="EMBL/GenBank/DDBJ databases">
        <title>The complete genome of Echinicola vietnamensis DSM 17526.</title>
        <authorList>
            <person name="Lucas S."/>
            <person name="Copeland A."/>
            <person name="Lapidus A."/>
            <person name="Glavina del Rio T."/>
            <person name="Dalin E."/>
            <person name="Tice H."/>
            <person name="Bruce D."/>
            <person name="Goodwin L."/>
            <person name="Pitluck S."/>
            <person name="Peters L."/>
            <person name="Ovchinnikova G."/>
            <person name="Teshima H."/>
            <person name="Kyrpides N."/>
            <person name="Mavromatis K."/>
            <person name="Ivanova N."/>
            <person name="Brettin T."/>
            <person name="Detter J.C."/>
            <person name="Han C."/>
            <person name="Larimer F."/>
            <person name="Land M."/>
            <person name="Hauser L."/>
            <person name="Markowitz V."/>
            <person name="Cheng J.-F."/>
            <person name="Hugenholtz P."/>
            <person name="Woyke T."/>
            <person name="Wu D."/>
            <person name="Brambilla E."/>
            <person name="Klenk H.-P."/>
            <person name="Eisen J.A."/>
        </authorList>
    </citation>
    <scope>NUCLEOTIDE SEQUENCE [LARGE SCALE GENOMIC DNA]</scope>
    <source>
        <strain evidence="3">DSM 17526 / LMG 23754 / KMM 6221</strain>
    </source>
</reference>
<dbReference type="eggNOG" id="COG0810">
    <property type="taxonomic scope" value="Bacteria"/>
</dbReference>
<dbReference type="HOGENOM" id="CLU_062611_0_0_10"/>
<protein>
    <submittedName>
        <fullName evidence="2">Uncharacterized protein</fullName>
    </submittedName>
</protein>
<accession>L0FXF3</accession>
<dbReference type="Proteomes" id="UP000010796">
    <property type="component" value="Chromosome"/>
</dbReference>
<proteinExistence type="predicted"/>
<evidence type="ECO:0000256" key="1">
    <source>
        <dbReference type="SAM" id="MobiDB-lite"/>
    </source>
</evidence>
<dbReference type="KEGG" id="evi:Echvi_1462"/>
<dbReference type="OrthoDB" id="1100725at2"/>
<keyword evidence="3" id="KW-1185">Reference proteome</keyword>
<name>L0FXF3_ECHVK</name>
<evidence type="ECO:0000313" key="3">
    <source>
        <dbReference type="Proteomes" id="UP000010796"/>
    </source>
</evidence>
<dbReference type="PATRIC" id="fig|926556.3.peg.1551"/>
<dbReference type="RefSeq" id="WP_015265291.1">
    <property type="nucleotide sequence ID" value="NC_019904.1"/>
</dbReference>
<dbReference type="EMBL" id="CP003346">
    <property type="protein sequence ID" value="AGA77728.1"/>
    <property type="molecule type" value="Genomic_DNA"/>
</dbReference>